<name>A0A482Y4F9_9EURY</name>
<keyword evidence="2" id="KW-0808">Transferase</keyword>
<dbReference type="GO" id="GO:0016740">
    <property type="term" value="F:transferase activity"/>
    <property type="evidence" value="ECO:0007669"/>
    <property type="project" value="UniProtKB-KW"/>
</dbReference>
<dbReference type="InterPro" id="IPR029055">
    <property type="entry name" value="Ntn_hydrolases_N"/>
</dbReference>
<sequence length="328" mass="36027">MGRQFGTQLEREGVTLDSVSAEPVDRHEEMLQFARDCEPFVEMHAPELLRELRGIADYTDVDPQAVKSIPLALNADPGCSLVAISPDHTESDAPLFGRNHDFYPSFRDYSKLFYTSPKDGLASVGCAHNFVGRLDGINEAGLAIGFSGVPTDEYAPGFMWPLAVRTVLDTCHTVSEAASWLEQLPHAQNVNFLVTDATGNIALVEASPTAVNTIRPDDGFVRATNQFTSESMQRHQPSARVPADCPRFQRLGEWFRARHTPLGLDDLQTVMGESETGVCWRTDDHEGNDPRCTIWSWTMEVGSGTALLARDSPAETDYVPITVPDSSG</sequence>
<feature type="domain" description="Peptidase C45 hydrolase" evidence="1">
    <location>
        <begin position="90"/>
        <end position="313"/>
    </location>
</feature>
<dbReference type="STRING" id="222984.GCA_000731985_01278"/>
<gene>
    <name evidence="2" type="ORF">ELS17_11635</name>
</gene>
<dbReference type="Pfam" id="PF03417">
    <property type="entry name" value="AAT"/>
    <property type="match status" value="1"/>
</dbReference>
<reference evidence="2 3" key="1">
    <citation type="submission" date="2019-02" db="EMBL/GenBank/DDBJ databases">
        <title>Genome analysis provides insights into bioremediation potentialities and Haloocin production by Natrinema altunense strain 4.1R isolated from Chott Douz in Tunisian desert.</title>
        <authorList>
            <person name="Najjari A."/>
            <person name="Youssef N."/>
            <person name="Ben Dhia O."/>
            <person name="Ferjani R."/>
            <person name="El Hidri D."/>
            <person name="Ouzari H.I."/>
            <person name="Cherif A."/>
        </authorList>
    </citation>
    <scope>NUCLEOTIDE SEQUENCE [LARGE SCALE GENOMIC DNA]</scope>
    <source>
        <strain evidence="2 3">4.1R</strain>
    </source>
</reference>
<evidence type="ECO:0000259" key="1">
    <source>
        <dbReference type="Pfam" id="PF03417"/>
    </source>
</evidence>
<dbReference type="PANTHER" id="PTHR34180">
    <property type="entry name" value="PEPTIDASE C45"/>
    <property type="match status" value="1"/>
</dbReference>
<comment type="caution">
    <text evidence="2">The sequence shown here is derived from an EMBL/GenBank/DDBJ whole genome shotgun (WGS) entry which is preliminary data.</text>
</comment>
<dbReference type="Proteomes" id="UP000292704">
    <property type="component" value="Unassembled WGS sequence"/>
</dbReference>
<dbReference type="EMBL" id="SHMR01000005">
    <property type="protein sequence ID" value="RZH67687.1"/>
    <property type="molecule type" value="Genomic_DNA"/>
</dbReference>
<dbReference type="OrthoDB" id="166541at2157"/>
<dbReference type="InterPro" id="IPR047794">
    <property type="entry name" value="C45_proenzyme-like"/>
</dbReference>
<evidence type="ECO:0000313" key="3">
    <source>
        <dbReference type="Proteomes" id="UP000292704"/>
    </source>
</evidence>
<dbReference type="SUPFAM" id="SSF56235">
    <property type="entry name" value="N-terminal nucleophile aminohydrolases (Ntn hydrolases)"/>
    <property type="match status" value="1"/>
</dbReference>
<dbReference type="InterPro" id="IPR005079">
    <property type="entry name" value="Peptidase_C45_hydrolase"/>
</dbReference>
<evidence type="ECO:0000313" key="2">
    <source>
        <dbReference type="EMBL" id="RZH67687.1"/>
    </source>
</evidence>
<dbReference type="InterPro" id="IPR047801">
    <property type="entry name" value="Peptidase_C45"/>
</dbReference>
<dbReference type="AlphaFoldDB" id="A0A482Y4F9"/>
<dbReference type="Gene3D" id="3.60.60.10">
    <property type="entry name" value="Penicillin V Acylase, Chain A"/>
    <property type="match status" value="1"/>
</dbReference>
<organism evidence="2 3">
    <name type="scientific">Natrinema altunense</name>
    <dbReference type="NCBI Taxonomy" id="222984"/>
    <lineage>
        <taxon>Archaea</taxon>
        <taxon>Methanobacteriati</taxon>
        <taxon>Methanobacteriota</taxon>
        <taxon>Stenosarchaea group</taxon>
        <taxon>Halobacteria</taxon>
        <taxon>Halobacteriales</taxon>
        <taxon>Natrialbaceae</taxon>
        <taxon>Natrinema</taxon>
    </lineage>
</organism>
<proteinExistence type="predicted"/>
<accession>A0A482Y4F9</accession>
<dbReference type="PANTHER" id="PTHR34180:SF1">
    <property type="entry name" value="BETA-ALANYL-DOPAMINE_CARCININE HYDROLASE"/>
    <property type="match status" value="1"/>
</dbReference>
<dbReference type="NCBIfam" id="NF040521">
    <property type="entry name" value="C45_proenzyme"/>
    <property type="match status" value="1"/>
</dbReference>
<protein>
    <submittedName>
        <fullName evidence="2">Peptidase C45 acyl-coenzyme A--6-aminopenicillanic acid acyl-transferase</fullName>
    </submittedName>
</protein>